<evidence type="ECO:0000256" key="5">
    <source>
        <dbReference type="ARBA" id="ARBA00023136"/>
    </source>
</evidence>
<evidence type="ECO:0000256" key="4">
    <source>
        <dbReference type="ARBA" id="ARBA00022989"/>
    </source>
</evidence>
<organism evidence="8 9">
    <name type="scientific">Desulfobacter latus</name>
    <dbReference type="NCBI Taxonomy" id="2292"/>
    <lineage>
        <taxon>Bacteria</taxon>
        <taxon>Pseudomonadati</taxon>
        <taxon>Thermodesulfobacteriota</taxon>
        <taxon>Desulfobacteria</taxon>
        <taxon>Desulfobacterales</taxon>
        <taxon>Desulfobacteraceae</taxon>
        <taxon>Desulfobacter</taxon>
    </lineage>
</organism>
<evidence type="ECO:0000313" key="8">
    <source>
        <dbReference type="EMBL" id="NWH06828.1"/>
    </source>
</evidence>
<keyword evidence="3 6" id="KW-0812">Transmembrane</keyword>
<feature type="transmembrane region" description="Helical" evidence="6">
    <location>
        <begin position="693"/>
        <end position="713"/>
    </location>
</feature>
<dbReference type="InterPro" id="IPR004869">
    <property type="entry name" value="MMPL_dom"/>
</dbReference>
<dbReference type="GO" id="GO:0022857">
    <property type="term" value="F:transmembrane transporter activity"/>
    <property type="evidence" value="ECO:0007669"/>
    <property type="project" value="InterPro"/>
</dbReference>
<feature type="transmembrane region" description="Helical" evidence="6">
    <location>
        <begin position="236"/>
        <end position="260"/>
    </location>
</feature>
<feature type="transmembrane region" description="Helical" evidence="6">
    <location>
        <begin position="645"/>
        <end position="666"/>
    </location>
</feature>
<evidence type="ECO:0000256" key="1">
    <source>
        <dbReference type="ARBA" id="ARBA00004651"/>
    </source>
</evidence>
<reference evidence="8 9" key="1">
    <citation type="submission" date="2020-06" db="EMBL/GenBank/DDBJ databases">
        <title>High-quality draft genome of sulfate reducer Desulfobacter latus type strain AcrS2 isolated from marine sediment.</title>
        <authorList>
            <person name="Hoppe M."/>
            <person name="Larsen C.K."/>
            <person name="Marshall I.P.G."/>
            <person name="Schramm A."/>
            <person name="Marietou A.G."/>
        </authorList>
    </citation>
    <scope>NUCLEOTIDE SEQUENCE [LARGE SCALE GENOMIC DNA]</scope>
    <source>
        <strain evidence="8 9">AcRS2</strain>
    </source>
</reference>
<evidence type="ECO:0000313" key="9">
    <source>
        <dbReference type="Proteomes" id="UP000553343"/>
    </source>
</evidence>
<dbReference type="InterPro" id="IPR050545">
    <property type="entry name" value="Mycobact_MmpL"/>
</dbReference>
<dbReference type="PANTHER" id="PTHR33406">
    <property type="entry name" value="MEMBRANE PROTEIN MJ1562-RELATED"/>
    <property type="match status" value="1"/>
</dbReference>
<dbReference type="GO" id="GO:0005886">
    <property type="term" value="C:plasma membrane"/>
    <property type="evidence" value="ECO:0007669"/>
    <property type="project" value="UniProtKB-SubCell"/>
</dbReference>
<dbReference type="SUPFAM" id="SSF82866">
    <property type="entry name" value="Multidrug efflux transporter AcrB transmembrane domain"/>
    <property type="match status" value="2"/>
</dbReference>
<sequence length="755" mass="84744">MNIITRHKYLFLFLSILVALPFLIHLPKVKTVDNVDYFTLENHPDVLFYEKFKQIFGNDEFFVIAIKKDPLFTRENLELLKQITNDIEQINGVRKVKSLANVNDTIGEDDFFMVRPFLEDIPEEPDDLNKLKQSALDNPLYLKNFISTDGKTAAIVVSVYEKPEDPGFRKKLLKECDAVLEKYKDRTGKVFKAGWTTTNLYLSQYMKQDIATFIPITYILITLAVFFFFRNIYLTGVAVLNISICMGSTMGLFPIFGITLNNVTTIVPPLVMALALCDIVHIFSHLDRQVLVESGTMEKAIANTLKKVFLPCFLTTLTTAVGFISLYLSDIPPIKDFAVVASCGMIFEFFFSFVFMPPFLLLFNENKIFHKKKDKGTLHSRLKKTSGFVFEYYKPICIAGLALIIASLWLSSMIRVETNLLDYFKRTDKVRQSIGFVETNLAGIGTLDISLVSKTQDGFKSPENLKIIETIQEYSSGLEGVDKVMSFVDFIKDMNQSFHNEDPEKLKIPDSKALIPQYLLLYDSDDIDDFINESFDHARISLRLSHHSTRDQEKMIQSLRQFIDGLNTDDLEIRITGRALQDVNTIDSLVKGQIYSLATAACIIIVIMFFVLRSVSLGFLSIIPNLFPIILNFGIMGALSVSLNTATALIAAVAIGIAVDDTIHFLSQVKSNLMAHQDIKAAVAGAILTKGKAIVLSSLILCIGFGVMAFSRFVPTINFGALSAVIMITAVIGDILILPSAALYLTRWGVKFHKL</sequence>
<dbReference type="PROSITE" id="PS50156">
    <property type="entry name" value="SSD"/>
    <property type="match status" value="2"/>
</dbReference>
<dbReference type="PANTHER" id="PTHR33406:SF12">
    <property type="entry name" value="BLR2997 PROTEIN"/>
    <property type="match status" value="1"/>
</dbReference>
<dbReference type="Pfam" id="PF03176">
    <property type="entry name" value="MMPL"/>
    <property type="match status" value="2"/>
</dbReference>
<feature type="transmembrane region" description="Helical" evidence="6">
    <location>
        <begin position="594"/>
        <end position="612"/>
    </location>
</feature>
<dbReference type="Gene3D" id="1.20.1640.10">
    <property type="entry name" value="Multidrug efflux transporter AcrB transmembrane domain"/>
    <property type="match status" value="2"/>
</dbReference>
<gene>
    <name evidence="8" type="ORF">HXW94_17895</name>
</gene>
<keyword evidence="9" id="KW-1185">Reference proteome</keyword>
<feature type="transmembrane region" description="Helical" evidence="6">
    <location>
        <begin position="266"/>
        <end position="287"/>
    </location>
</feature>
<keyword evidence="5 6" id="KW-0472">Membrane</keyword>
<proteinExistence type="predicted"/>
<evidence type="ECO:0000256" key="6">
    <source>
        <dbReference type="SAM" id="Phobius"/>
    </source>
</evidence>
<evidence type="ECO:0000259" key="7">
    <source>
        <dbReference type="PROSITE" id="PS50156"/>
    </source>
</evidence>
<comment type="subcellular location">
    <subcellularLocation>
        <location evidence="1">Cell membrane</location>
        <topology evidence="1">Multi-pass membrane protein</topology>
    </subcellularLocation>
</comment>
<feature type="domain" description="SSD" evidence="7">
    <location>
        <begin position="234"/>
        <end position="362"/>
    </location>
</feature>
<feature type="domain" description="SSD" evidence="7">
    <location>
        <begin position="617"/>
        <end position="745"/>
    </location>
</feature>
<dbReference type="InterPro" id="IPR000731">
    <property type="entry name" value="SSD"/>
</dbReference>
<feature type="transmembrane region" description="Helical" evidence="6">
    <location>
        <begin position="619"/>
        <end position="639"/>
    </location>
</feature>
<feature type="transmembrane region" description="Helical" evidence="6">
    <location>
        <begin position="719"/>
        <end position="745"/>
    </location>
</feature>
<dbReference type="InterPro" id="IPR001036">
    <property type="entry name" value="Acrflvin-R"/>
</dbReference>
<feature type="transmembrane region" description="Helical" evidence="6">
    <location>
        <begin position="210"/>
        <end position="229"/>
    </location>
</feature>
<comment type="caution">
    <text evidence="8">The sequence shown here is derived from an EMBL/GenBank/DDBJ whole genome shotgun (WGS) entry which is preliminary data.</text>
</comment>
<name>A0A850TDD9_9BACT</name>
<keyword evidence="2" id="KW-1003">Cell membrane</keyword>
<dbReference type="PRINTS" id="PR00702">
    <property type="entry name" value="ACRIFLAVINRP"/>
</dbReference>
<evidence type="ECO:0000256" key="2">
    <source>
        <dbReference type="ARBA" id="ARBA00022475"/>
    </source>
</evidence>
<dbReference type="Proteomes" id="UP000553343">
    <property type="component" value="Unassembled WGS sequence"/>
</dbReference>
<feature type="transmembrane region" description="Helical" evidence="6">
    <location>
        <begin position="339"/>
        <end position="363"/>
    </location>
</feature>
<accession>A0A850TDD9</accession>
<feature type="transmembrane region" description="Helical" evidence="6">
    <location>
        <begin position="392"/>
        <end position="410"/>
    </location>
</feature>
<keyword evidence="4 6" id="KW-1133">Transmembrane helix</keyword>
<dbReference type="AlphaFoldDB" id="A0A850TDD9"/>
<evidence type="ECO:0000256" key="3">
    <source>
        <dbReference type="ARBA" id="ARBA00022692"/>
    </source>
</evidence>
<feature type="transmembrane region" description="Helical" evidence="6">
    <location>
        <begin position="308"/>
        <end position="327"/>
    </location>
</feature>
<dbReference type="RefSeq" id="WP_178368279.1">
    <property type="nucleotide sequence ID" value="NZ_JACADJ010000121.1"/>
</dbReference>
<dbReference type="EMBL" id="JACADJ010000121">
    <property type="protein sequence ID" value="NWH06828.1"/>
    <property type="molecule type" value="Genomic_DNA"/>
</dbReference>
<protein>
    <submittedName>
        <fullName evidence="8">MMPL family transporter</fullName>
    </submittedName>
</protein>